<dbReference type="EMBL" id="BTGU01000668">
    <property type="protein sequence ID" value="GMN68665.1"/>
    <property type="molecule type" value="Genomic_DNA"/>
</dbReference>
<comment type="caution">
    <text evidence="2">The sequence shown here is derived from an EMBL/GenBank/DDBJ whole genome shotgun (WGS) entry which is preliminary data.</text>
</comment>
<evidence type="ECO:0000313" key="2">
    <source>
        <dbReference type="EMBL" id="GMN68665.1"/>
    </source>
</evidence>
<reference evidence="2" key="1">
    <citation type="submission" date="2023-07" db="EMBL/GenBank/DDBJ databases">
        <title>draft genome sequence of fig (Ficus carica).</title>
        <authorList>
            <person name="Takahashi T."/>
            <person name="Nishimura K."/>
        </authorList>
    </citation>
    <scope>NUCLEOTIDE SEQUENCE</scope>
</reference>
<evidence type="ECO:0000313" key="1">
    <source>
        <dbReference type="EMBL" id="GMN68664.1"/>
    </source>
</evidence>
<name>A0AA88E998_FICCA</name>
<gene>
    <name evidence="1" type="ORF">TIFTF001_037718</name>
    <name evidence="2" type="ORF">TIFTF001_037722</name>
</gene>
<dbReference type="EMBL" id="BTGU01000667">
    <property type="protein sequence ID" value="GMN68664.1"/>
    <property type="molecule type" value="Genomic_DNA"/>
</dbReference>
<sequence>MESLHVIRLKQSLSAWLPAKDKYLGVRGTPVAYLLQDLRCLSVSHGFGYSSDPDGSYSEWSRRMMGGISTGSCWCGWPVLCQSDQAAKAGTKAGARTSRITGSGCQVSSGAGGSAVVEKVLPRAVLWIPTVICLGLWRMVNLRISSTSKVVVYQPGSRGRFLN</sequence>
<protein>
    <submittedName>
        <fullName evidence="2">Uncharacterized protein</fullName>
    </submittedName>
</protein>
<dbReference type="AlphaFoldDB" id="A0AA88E998"/>
<evidence type="ECO:0000313" key="3">
    <source>
        <dbReference type="Proteomes" id="UP001187192"/>
    </source>
</evidence>
<proteinExistence type="predicted"/>
<organism evidence="2 3">
    <name type="scientific">Ficus carica</name>
    <name type="common">Common fig</name>
    <dbReference type="NCBI Taxonomy" id="3494"/>
    <lineage>
        <taxon>Eukaryota</taxon>
        <taxon>Viridiplantae</taxon>
        <taxon>Streptophyta</taxon>
        <taxon>Embryophyta</taxon>
        <taxon>Tracheophyta</taxon>
        <taxon>Spermatophyta</taxon>
        <taxon>Magnoliopsida</taxon>
        <taxon>eudicotyledons</taxon>
        <taxon>Gunneridae</taxon>
        <taxon>Pentapetalae</taxon>
        <taxon>rosids</taxon>
        <taxon>fabids</taxon>
        <taxon>Rosales</taxon>
        <taxon>Moraceae</taxon>
        <taxon>Ficeae</taxon>
        <taxon>Ficus</taxon>
    </lineage>
</organism>
<dbReference type="Proteomes" id="UP001187192">
    <property type="component" value="Unassembled WGS sequence"/>
</dbReference>
<accession>A0AA88E998</accession>
<keyword evidence="3" id="KW-1185">Reference proteome</keyword>